<accession>A0ACC5RCJ4</accession>
<dbReference type="Proteomes" id="UP000616151">
    <property type="component" value="Unassembled WGS sequence"/>
</dbReference>
<protein>
    <submittedName>
        <fullName evidence="1">PRC-barrel domain-containing protein</fullName>
    </submittedName>
</protein>
<evidence type="ECO:0000313" key="2">
    <source>
        <dbReference type="Proteomes" id="UP000616151"/>
    </source>
</evidence>
<dbReference type="EMBL" id="JAENHL010000008">
    <property type="protein sequence ID" value="MBK1870330.1"/>
    <property type="molecule type" value="Genomic_DNA"/>
</dbReference>
<evidence type="ECO:0000313" key="1">
    <source>
        <dbReference type="EMBL" id="MBK1870330.1"/>
    </source>
</evidence>
<gene>
    <name evidence="1" type="ORF">JHL16_28460</name>
</gene>
<comment type="caution">
    <text evidence="1">The sequence shown here is derived from an EMBL/GenBank/DDBJ whole genome shotgun (WGS) entry which is preliminary data.</text>
</comment>
<name>A0ACC5RCJ4_9HYPH</name>
<reference evidence="1" key="1">
    <citation type="submission" date="2021-01" db="EMBL/GenBank/DDBJ databases">
        <authorList>
            <person name="Sun Q."/>
        </authorList>
    </citation>
    <scope>NUCLEOTIDE SEQUENCE</scope>
    <source>
        <strain evidence="1">YIM B02566</strain>
    </source>
</reference>
<organism evidence="1 2">
    <name type="scientific">Taklimakanibacter albus</name>
    <dbReference type="NCBI Taxonomy" id="2800327"/>
    <lineage>
        <taxon>Bacteria</taxon>
        <taxon>Pseudomonadati</taxon>
        <taxon>Pseudomonadota</taxon>
        <taxon>Alphaproteobacteria</taxon>
        <taxon>Hyphomicrobiales</taxon>
        <taxon>Aestuariivirgaceae</taxon>
        <taxon>Taklimakanibacter</taxon>
    </lineage>
</organism>
<sequence>MKRFALSAISLAALMASGIAIAQTTPDQQPAQDTQQKQDCVANPQAEGCPTQPQAQQPATPSPDASAASAVTIDASKAMLVTRIIGSSVYAGDENVGDVNDLIFDDKGTIQAAIIGVGGFLGMGEKDVAVPLSQINAMRDETNAIKLTIMASREELEKAPAFDKTLFLVKTPKPDTTLPSPGGSTTTPQQ</sequence>
<proteinExistence type="predicted"/>
<keyword evidence="2" id="KW-1185">Reference proteome</keyword>